<reference evidence="2 3" key="1">
    <citation type="submission" date="2023-10" db="EMBL/GenBank/DDBJ databases">
        <title>Veillonella sp. nov., isolated from a pig farm feces dump.</title>
        <authorList>
            <person name="Chang Y.-H."/>
        </authorList>
    </citation>
    <scope>NUCLEOTIDE SEQUENCE [LARGE SCALE GENOMIC DNA]</scope>
    <source>
        <strain evidence="2 3">YH-vei2233</strain>
    </source>
</reference>
<dbReference type="EMBL" id="JAWJZB010000007">
    <property type="protein sequence ID" value="MDV5088578.1"/>
    <property type="molecule type" value="Genomic_DNA"/>
</dbReference>
<gene>
    <name evidence="2" type="ORF">RVY80_06955</name>
</gene>
<proteinExistence type="predicted"/>
<dbReference type="Proteomes" id="UP001272515">
    <property type="component" value="Unassembled WGS sequence"/>
</dbReference>
<organism evidence="2 3">
    <name type="scientific">Veillonella absiana</name>
    <dbReference type="NCBI Taxonomy" id="3079305"/>
    <lineage>
        <taxon>Bacteria</taxon>
        <taxon>Bacillati</taxon>
        <taxon>Bacillota</taxon>
        <taxon>Negativicutes</taxon>
        <taxon>Veillonellales</taxon>
        <taxon>Veillonellaceae</taxon>
        <taxon>Veillonella</taxon>
    </lineage>
</organism>
<protein>
    <recommendedName>
        <fullName evidence="4">Lipoprotein</fullName>
    </recommendedName>
</protein>
<keyword evidence="1" id="KW-0732">Signal</keyword>
<evidence type="ECO:0008006" key="4">
    <source>
        <dbReference type="Google" id="ProtNLM"/>
    </source>
</evidence>
<accession>A0ABU3Z9I4</accession>
<keyword evidence="3" id="KW-1185">Reference proteome</keyword>
<name>A0ABU3Z9I4_9FIRM</name>
<evidence type="ECO:0000313" key="2">
    <source>
        <dbReference type="EMBL" id="MDV5088578.1"/>
    </source>
</evidence>
<dbReference type="PROSITE" id="PS51257">
    <property type="entry name" value="PROKAR_LIPOPROTEIN"/>
    <property type="match status" value="1"/>
</dbReference>
<feature type="signal peptide" evidence="1">
    <location>
        <begin position="1"/>
        <end position="22"/>
    </location>
</feature>
<dbReference type="RefSeq" id="WP_295188273.1">
    <property type="nucleotide sequence ID" value="NZ_JAWJZA010000006.1"/>
</dbReference>
<evidence type="ECO:0000256" key="1">
    <source>
        <dbReference type="SAM" id="SignalP"/>
    </source>
</evidence>
<feature type="chain" id="PRO_5047494757" description="Lipoprotein" evidence="1">
    <location>
        <begin position="23"/>
        <end position="188"/>
    </location>
</feature>
<sequence length="188" mass="20560">MNKRVTKAITTCLLGASLLIMAGCGSTNVMDKYSFGNQVIQSGQSEITVALPYEMGKSTATITSNDGYPIDVYGSASDHMLIQVEARRPAATKALPTVDEFAMKSVVEFKKIKGDVKVDTVSLNGVPAKKVSATFTNQGKKFSFLQYVFLDKNVLWNIVYQYPTDDQVGADISKQIEDKIQVTQKKEG</sequence>
<evidence type="ECO:0000313" key="3">
    <source>
        <dbReference type="Proteomes" id="UP001272515"/>
    </source>
</evidence>
<comment type="caution">
    <text evidence="2">The sequence shown here is derived from an EMBL/GenBank/DDBJ whole genome shotgun (WGS) entry which is preliminary data.</text>
</comment>